<dbReference type="Proteomes" id="UP000194136">
    <property type="component" value="Chromosome 1"/>
</dbReference>
<dbReference type="SMART" id="SM00479">
    <property type="entry name" value="EXOIII"/>
    <property type="match status" value="1"/>
</dbReference>
<dbReference type="EC" id="2.7.7.7" evidence="5"/>
<gene>
    <name evidence="5" type="primary">polC_2</name>
    <name evidence="5" type="ORF">K08M4_12460</name>
</gene>
<keyword evidence="1" id="KW-0540">Nuclease</keyword>
<dbReference type="InterPro" id="IPR012337">
    <property type="entry name" value="RNaseH-like_sf"/>
</dbReference>
<dbReference type="Gene3D" id="3.30.420.10">
    <property type="entry name" value="Ribonuclease H-like superfamily/Ribonuclease H"/>
    <property type="match status" value="1"/>
</dbReference>
<evidence type="ECO:0000259" key="4">
    <source>
        <dbReference type="SMART" id="SM00479"/>
    </source>
</evidence>
<name>A0AA34XN94_9VIBR</name>
<dbReference type="AlphaFoldDB" id="A0AA34XN94"/>
<keyword evidence="5" id="KW-0548">Nucleotidyltransferase</keyword>
<dbReference type="InterPro" id="IPR013520">
    <property type="entry name" value="Ribonucl_H"/>
</dbReference>
<feature type="domain" description="Exonuclease" evidence="4">
    <location>
        <begin position="59"/>
        <end position="233"/>
    </location>
</feature>
<accession>A0AA34XN94</accession>
<dbReference type="InterPro" id="IPR036397">
    <property type="entry name" value="RNaseH_sf"/>
</dbReference>
<dbReference type="PANTHER" id="PTHR30231">
    <property type="entry name" value="DNA POLYMERASE III SUBUNIT EPSILON"/>
    <property type="match status" value="1"/>
</dbReference>
<evidence type="ECO:0000313" key="5">
    <source>
        <dbReference type="EMBL" id="ARP38002.1"/>
    </source>
</evidence>
<keyword evidence="3" id="KW-0269">Exonuclease</keyword>
<evidence type="ECO:0000313" key="6">
    <source>
        <dbReference type="Proteomes" id="UP000194136"/>
    </source>
</evidence>
<organism evidence="5 6">
    <name type="scientific">Vibrio syngnathi</name>
    <dbReference type="NCBI Taxonomy" id="3034029"/>
    <lineage>
        <taxon>Bacteria</taxon>
        <taxon>Pseudomonadati</taxon>
        <taxon>Pseudomonadota</taxon>
        <taxon>Gammaproteobacteria</taxon>
        <taxon>Vibrionales</taxon>
        <taxon>Vibrionaceae</taxon>
        <taxon>Vibrio</taxon>
    </lineage>
</organism>
<sequence>MKPRSINKCLKHILNYFHPLEKIKRTRKQYLNTVKLPEALHALVDQPCPEMTDLAKDSEYIVLDLETTGLDSEQDLILSMGWVDVVKGRIDLASAKHIYLDNDSQINAETAVINHITPQMLEEGASIHDAMLTFFEAAKGKIIVAHACVVEEKFISQYLLRCYGLRQLPLLWLDTLCIEKSMEKAISNHEEVDLTLAGTRHRYGLPEYNSHNALADAVSTAELLLAQQKRVVPNDEVTLSFLYRISH</sequence>
<dbReference type="KEGG" id="vsy:K08M4_12460"/>
<evidence type="ECO:0000256" key="3">
    <source>
        <dbReference type="ARBA" id="ARBA00022839"/>
    </source>
</evidence>
<dbReference type="SUPFAM" id="SSF53098">
    <property type="entry name" value="Ribonuclease H-like"/>
    <property type="match status" value="1"/>
</dbReference>
<reference evidence="5 6" key="1">
    <citation type="submission" date="2016-10" db="EMBL/GenBank/DDBJ databases">
        <title>The High Quality Genome of Vibrio splendidus K08M4.</title>
        <authorList>
            <person name="Wendling C."/>
            <person name="Chibani C.M."/>
            <person name="Hertel R."/>
            <person name="Sproer C."/>
            <person name="Bunk B."/>
            <person name="Overmann J."/>
            <person name="Roth O."/>
            <person name="Liesegang H."/>
        </authorList>
    </citation>
    <scope>NUCLEOTIDE SEQUENCE [LARGE SCALE GENOMIC DNA]</scope>
    <source>
        <strain evidence="5 6">K08M4</strain>
    </source>
</reference>
<evidence type="ECO:0000256" key="1">
    <source>
        <dbReference type="ARBA" id="ARBA00022722"/>
    </source>
</evidence>
<dbReference type="Pfam" id="PF00929">
    <property type="entry name" value="RNase_T"/>
    <property type="match status" value="1"/>
</dbReference>
<dbReference type="GO" id="GO:0003887">
    <property type="term" value="F:DNA-directed DNA polymerase activity"/>
    <property type="evidence" value="ECO:0007669"/>
    <property type="project" value="UniProtKB-EC"/>
</dbReference>
<dbReference type="GO" id="GO:0003676">
    <property type="term" value="F:nucleic acid binding"/>
    <property type="evidence" value="ECO:0007669"/>
    <property type="project" value="InterPro"/>
</dbReference>
<dbReference type="GO" id="GO:0008408">
    <property type="term" value="F:3'-5' exonuclease activity"/>
    <property type="evidence" value="ECO:0007669"/>
    <property type="project" value="TreeGrafter"/>
</dbReference>
<dbReference type="EMBL" id="CP017916">
    <property type="protein sequence ID" value="ARP38002.1"/>
    <property type="molecule type" value="Genomic_DNA"/>
</dbReference>
<evidence type="ECO:0000256" key="2">
    <source>
        <dbReference type="ARBA" id="ARBA00022801"/>
    </source>
</evidence>
<dbReference type="CDD" id="cd06127">
    <property type="entry name" value="DEDDh"/>
    <property type="match status" value="1"/>
</dbReference>
<dbReference type="RefSeq" id="WP_086049224.1">
    <property type="nucleotide sequence ID" value="NZ_CP017916.1"/>
</dbReference>
<protein>
    <submittedName>
        <fullName evidence="5">DNA polymerase III PolC-type</fullName>
        <ecNumber evidence="5">2.7.7.7</ecNumber>
    </submittedName>
</protein>
<keyword evidence="5" id="KW-0808">Transferase</keyword>
<dbReference type="PANTHER" id="PTHR30231:SF4">
    <property type="entry name" value="PROTEIN NEN2"/>
    <property type="match status" value="1"/>
</dbReference>
<dbReference type="GO" id="GO:0005829">
    <property type="term" value="C:cytosol"/>
    <property type="evidence" value="ECO:0007669"/>
    <property type="project" value="TreeGrafter"/>
</dbReference>
<keyword evidence="2" id="KW-0378">Hydrolase</keyword>
<keyword evidence="6" id="KW-1185">Reference proteome</keyword>
<proteinExistence type="predicted"/>